<evidence type="ECO:0000313" key="1">
    <source>
        <dbReference type="EnsemblPlants" id="OBART04G05540.1"/>
    </source>
</evidence>
<reference evidence="1" key="1">
    <citation type="journal article" date="2009" name="Rice">
        <title>De Novo Next Generation Sequencing of Plant Genomes.</title>
        <authorList>
            <person name="Rounsley S."/>
            <person name="Marri P.R."/>
            <person name="Yu Y."/>
            <person name="He R."/>
            <person name="Sisneros N."/>
            <person name="Goicoechea J.L."/>
            <person name="Lee S.J."/>
            <person name="Angelova A."/>
            <person name="Kudrna D."/>
            <person name="Luo M."/>
            <person name="Affourtit J."/>
            <person name="Desany B."/>
            <person name="Knight J."/>
            <person name="Niazi F."/>
            <person name="Egholm M."/>
            <person name="Wing R.A."/>
        </authorList>
    </citation>
    <scope>NUCLEOTIDE SEQUENCE [LARGE SCALE GENOMIC DNA]</scope>
    <source>
        <strain evidence="1">cv. IRGC 105608</strain>
    </source>
</reference>
<evidence type="ECO:0000313" key="2">
    <source>
        <dbReference type="Proteomes" id="UP000026960"/>
    </source>
</evidence>
<dbReference type="Proteomes" id="UP000026960">
    <property type="component" value="Chromosome 4"/>
</dbReference>
<reference evidence="1" key="2">
    <citation type="submission" date="2015-03" db="UniProtKB">
        <authorList>
            <consortium name="EnsemblPlants"/>
        </authorList>
    </citation>
    <scope>IDENTIFICATION</scope>
</reference>
<dbReference type="AlphaFoldDB" id="A0A0D3FTH7"/>
<proteinExistence type="predicted"/>
<sequence>MRFGTWRNPCLCAKAFALPPSPVWPSGEVFAWRSRHIPSHGFRHGNLHGYPFDRDIIGGTQCLLHVWALSGFKWLGPVGVADRWAS</sequence>
<dbReference type="PaxDb" id="65489-OBART04G05540.1"/>
<accession>A0A0D3FTH7</accession>
<organism evidence="1">
    <name type="scientific">Oryza barthii</name>
    <dbReference type="NCBI Taxonomy" id="65489"/>
    <lineage>
        <taxon>Eukaryota</taxon>
        <taxon>Viridiplantae</taxon>
        <taxon>Streptophyta</taxon>
        <taxon>Embryophyta</taxon>
        <taxon>Tracheophyta</taxon>
        <taxon>Spermatophyta</taxon>
        <taxon>Magnoliopsida</taxon>
        <taxon>Liliopsida</taxon>
        <taxon>Poales</taxon>
        <taxon>Poaceae</taxon>
        <taxon>BOP clade</taxon>
        <taxon>Oryzoideae</taxon>
        <taxon>Oryzeae</taxon>
        <taxon>Oryzinae</taxon>
        <taxon>Oryza</taxon>
    </lineage>
</organism>
<dbReference type="HOGENOM" id="CLU_2501497_0_0_1"/>
<protein>
    <submittedName>
        <fullName evidence="1">Uncharacterized protein</fullName>
    </submittedName>
</protein>
<name>A0A0D3FTH7_9ORYZ</name>
<keyword evidence="2" id="KW-1185">Reference proteome</keyword>
<dbReference type="EnsemblPlants" id="OBART04G05540.1">
    <property type="protein sequence ID" value="OBART04G05540.1"/>
    <property type="gene ID" value="OBART04G05540"/>
</dbReference>
<dbReference type="Gramene" id="OBART04G05540.1">
    <property type="protein sequence ID" value="OBART04G05540.1"/>
    <property type="gene ID" value="OBART04G05540"/>
</dbReference>